<dbReference type="Proteomes" id="UP000246702">
    <property type="component" value="Unassembled WGS sequence"/>
</dbReference>
<evidence type="ECO:0000259" key="1">
    <source>
        <dbReference type="Pfam" id="PF07859"/>
    </source>
</evidence>
<dbReference type="InterPro" id="IPR013094">
    <property type="entry name" value="AB_hydrolase_3"/>
</dbReference>
<dbReference type="PANTHER" id="PTHR23024:SF242">
    <property type="entry name" value="ALPHA_BETA HYDROLASE FOLD-3 DOMAIN-CONTAINING PROTEIN-RELATED"/>
    <property type="match status" value="1"/>
</dbReference>
<dbReference type="Gene3D" id="3.40.50.1820">
    <property type="entry name" value="alpha/beta hydrolase"/>
    <property type="match status" value="1"/>
</dbReference>
<dbReference type="STRING" id="1450535.A0A317VAN8"/>
<proteinExistence type="predicted"/>
<dbReference type="GO" id="GO:0016787">
    <property type="term" value="F:hydrolase activity"/>
    <property type="evidence" value="ECO:0007669"/>
    <property type="project" value="UniProtKB-KW"/>
</dbReference>
<dbReference type="RefSeq" id="XP_025462295.1">
    <property type="nucleotide sequence ID" value="XM_025614755.1"/>
</dbReference>
<dbReference type="Pfam" id="PF07859">
    <property type="entry name" value="Abhydrolase_3"/>
    <property type="match status" value="1"/>
</dbReference>
<evidence type="ECO:0000313" key="2">
    <source>
        <dbReference type="EMBL" id="PWY68980.1"/>
    </source>
</evidence>
<dbReference type="OrthoDB" id="408631at2759"/>
<comment type="caution">
    <text evidence="2">The sequence shown here is derived from an EMBL/GenBank/DDBJ whole genome shotgun (WGS) entry which is preliminary data.</text>
</comment>
<gene>
    <name evidence="2" type="ORF">BO94DRAFT_569783</name>
</gene>
<dbReference type="PANTHER" id="PTHR23024">
    <property type="entry name" value="ARYLACETAMIDE DEACETYLASE"/>
    <property type="match status" value="1"/>
</dbReference>
<dbReference type="GeneID" id="37116898"/>
<reference evidence="2 3" key="1">
    <citation type="submission" date="2016-12" db="EMBL/GenBank/DDBJ databases">
        <title>The genomes of Aspergillus section Nigri reveals drivers in fungal speciation.</title>
        <authorList>
            <consortium name="DOE Joint Genome Institute"/>
            <person name="Vesth T.C."/>
            <person name="Nybo J."/>
            <person name="Theobald S."/>
            <person name="Brandl J."/>
            <person name="Frisvad J.C."/>
            <person name="Nielsen K.F."/>
            <person name="Lyhne E.K."/>
            <person name="Kogle M.E."/>
            <person name="Kuo A."/>
            <person name="Riley R."/>
            <person name="Clum A."/>
            <person name="Nolan M."/>
            <person name="Lipzen A."/>
            <person name="Salamov A."/>
            <person name="Henrissat B."/>
            <person name="Wiebenga A."/>
            <person name="De Vries R.P."/>
            <person name="Grigoriev I.V."/>
            <person name="Mortensen U.H."/>
            <person name="Andersen M.R."/>
            <person name="Baker S.E."/>
        </authorList>
    </citation>
    <scope>NUCLEOTIDE SEQUENCE [LARGE SCALE GENOMIC DNA]</scope>
    <source>
        <strain evidence="2 3">CBS 115572</strain>
    </source>
</reference>
<organism evidence="2 3">
    <name type="scientific">Aspergillus sclerotioniger CBS 115572</name>
    <dbReference type="NCBI Taxonomy" id="1450535"/>
    <lineage>
        <taxon>Eukaryota</taxon>
        <taxon>Fungi</taxon>
        <taxon>Dikarya</taxon>
        <taxon>Ascomycota</taxon>
        <taxon>Pezizomycotina</taxon>
        <taxon>Eurotiomycetes</taxon>
        <taxon>Eurotiomycetidae</taxon>
        <taxon>Eurotiales</taxon>
        <taxon>Aspergillaceae</taxon>
        <taxon>Aspergillus</taxon>
        <taxon>Aspergillus subgen. Circumdati</taxon>
    </lineage>
</organism>
<dbReference type="AlphaFoldDB" id="A0A317VAN8"/>
<dbReference type="InterPro" id="IPR050466">
    <property type="entry name" value="Carboxylest/Gibb_receptor"/>
</dbReference>
<dbReference type="SUPFAM" id="SSF53474">
    <property type="entry name" value="alpha/beta-Hydrolases"/>
    <property type="match status" value="1"/>
</dbReference>
<sequence>MSRLSSTYSRVAVFLVRALAKHRGRIASNPDEVLYIKSRDCHRSIKVHIYQPLAKLPEKPSPVLINFHGSGFVIPFHGSDDAFCCQISNQTCYTVLDVQYRLAPEHPFPAAINDAEDIVNWVLGRPTEFDISRVAISGFSAGGNIALATASTIFPKQTFSSVLAFYPIVEAFVDPDALVAPDPNGRPIPSFIMRLFTQCYVPPGFDPRDPRISPGRANLDCFPQRVMIITAACDSLAVEAENLAARLRDSSGRKVVCERMKKCNHAWDKAVRPRTYEREATEHVYALAKAMLES</sequence>
<dbReference type="InterPro" id="IPR029058">
    <property type="entry name" value="AB_hydrolase_fold"/>
</dbReference>
<keyword evidence="3" id="KW-1185">Reference proteome</keyword>
<name>A0A317VAN8_9EURO</name>
<feature type="domain" description="Alpha/beta hydrolase fold-3" evidence="1">
    <location>
        <begin position="64"/>
        <end position="267"/>
    </location>
</feature>
<accession>A0A317VAN8</accession>
<keyword evidence="2" id="KW-0378">Hydrolase</keyword>
<evidence type="ECO:0000313" key="3">
    <source>
        <dbReference type="Proteomes" id="UP000246702"/>
    </source>
</evidence>
<dbReference type="EMBL" id="MSFK01000043">
    <property type="protein sequence ID" value="PWY68980.1"/>
    <property type="molecule type" value="Genomic_DNA"/>
</dbReference>
<protein>
    <submittedName>
        <fullName evidence="2">Alpha/beta-hydrolase</fullName>
    </submittedName>
</protein>